<comment type="caution">
    <text evidence="2">The sequence shown here is derived from an EMBL/GenBank/DDBJ whole genome shotgun (WGS) entry which is preliminary data.</text>
</comment>
<dbReference type="AlphaFoldDB" id="A0A5C8CI00"/>
<dbReference type="InterPro" id="IPR019734">
    <property type="entry name" value="TPR_rpt"/>
</dbReference>
<protein>
    <submittedName>
        <fullName evidence="2">Tetratricopeptide repeat protein</fullName>
    </submittedName>
</protein>
<dbReference type="Gene3D" id="1.25.40.10">
    <property type="entry name" value="Tetratricopeptide repeat domain"/>
    <property type="match status" value="2"/>
</dbReference>
<dbReference type="SMART" id="SM00028">
    <property type="entry name" value="TPR"/>
    <property type="match status" value="4"/>
</dbReference>
<sequence length="229" mass="26056">MSIGTGKTELEAGIKLFRNENYKEAIDSLEKTFESKNDIESGYHLALAYAQIQNYDKTLEIFDKIMQRLDNPLRIMQAHIIVGYIYSVREMYDLAEFELSDALSSGIENTQIYSVLGYIYYKKNNIRKAIESLRKALALDPKSANARNSLGFILADSETNIEEGISEIKKALSSDPNNPAYLDSLGWAFFKKNDIANAKEFLTKAFEISPTNKDIKEHLIKLDQLGYKK</sequence>
<dbReference type="Proteomes" id="UP000325116">
    <property type="component" value="Unassembled WGS sequence"/>
</dbReference>
<feature type="repeat" description="TPR" evidence="1">
    <location>
        <begin position="179"/>
        <end position="212"/>
    </location>
</feature>
<dbReference type="InterPro" id="IPR011990">
    <property type="entry name" value="TPR-like_helical_dom_sf"/>
</dbReference>
<dbReference type="SUPFAM" id="SSF48452">
    <property type="entry name" value="TPR-like"/>
    <property type="match status" value="1"/>
</dbReference>
<evidence type="ECO:0000313" key="3">
    <source>
        <dbReference type="Proteomes" id="UP000325116"/>
    </source>
</evidence>
<dbReference type="PROSITE" id="PS50293">
    <property type="entry name" value="TPR_REGION"/>
    <property type="match status" value="1"/>
</dbReference>
<evidence type="ECO:0000313" key="2">
    <source>
        <dbReference type="EMBL" id="TXJ12667.1"/>
    </source>
</evidence>
<keyword evidence="1" id="KW-0802">TPR repeat</keyword>
<dbReference type="PANTHER" id="PTHR12558:SF13">
    <property type="entry name" value="CELL DIVISION CYCLE PROTEIN 27 HOMOLOG"/>
    <property type="match status" value="1"/>
</dbReference>
<feature type="repeat" description="TPR" evidence="1">
    <location>
        <begin position="110"/>
        <end position="143"/>
    </location>
</feature>
<gene>
    <name evidence="2" type="ORF">EPJ80_03430</name>
</gene>
<dbReference type="Pfam" id="PF13414">
    <property type="entry name" value="TPR_11"/>
    <property type="match status" value="1"/>
</dbReference>
<name>A0A5C8CI00_9SPIR</name>
<accession>A0A5C8CI00</accession>
<reference evidence="2 3" key="1">
    <citation type="journal article" date="1992" name="Lakartidningen">
        <title>[Penicillin V and not amoxicillin is the first choice preparation in acute otitis].</title>
        <authorList>
            <person name="Kamme C."/>
            <person name="Lundgren K."/>
            <person name="Prellner K."/>
        </authorList>
    </citation>
    <scope>NUCLEOTIDE SEQUENCE [LARGE SCALE GENOMIC DNA]</scope>
    <source>
        <strain evidence="2 3">W1</strain>
    </source>
</reference>
<dbReference type="PROSITE" id="PS50005">
    <property type="entry name" value="TPR"/>
    <property type="match status" value="2"/>
</dbReference>
<organism evidence="2 3">
    <name type="scientific">Brachyspira aalborgi</name>
    <dbReference type="NCBI Taxonomy" id="29522"/>
    <lineage>
        <taxon>Bacteria</taxon>
        <taxon>Pseudomonadati</taxon>
        <taxon>Spirochaetota</taxon>
        <taxon>Spirochaetia</taxon>
        <taxon>Brachyspirales</taxon>
        <taxon>Brachyspiraceae</taxon>
        <taxon>Brachyspira</taxon>
    </lineage>
</organism>
<dbReference type="PANTHER" id="PTHR12558">
    <property type="entry name" value="CELL DIVISION CYCLE 16,23,27"/>
    <property type="match status" value="1"/>
</dbReference>
<dbReference type="RefSeq" id="WP_147757915.1">
    <property type="nucleotide sequence ID" value="NZ_SAXT01000003.1"/>
</dbReference>
<dbReference type="Pfam" id="PF13181">
    <property type="entry name" value="TPR_8"/>
    <property type="match status" value="1"/>
</dbReference>
<evidence type="ECO:0000256" key="1">
    <source>
        <dbReference type="PROSITE-ProRule" id="PRU00339"/>
    </source>
</evidence>
<dbReference type="EMBL" id="SAXT01000003">
    <property type="protein sequence ID" value="TXJ12667.1"/>
    <property type="molecule type" value="Genomic_DNA"/>
</dbReference>
<dbReference type="Pfam" id="PF13174">
    <property type="entry name" value="TPR_6"/>
    <property type="match status" value="1"/>
</dbReference>
<proteinExistence type="predicted"/>